<evidence type="ECO:0000313" key="4">
    <source>
        <dbReference type="Proteomes" id="UP000254425"/>
    </source>
</evidence>
<keyword evidence="4" id="KW-1185">Reference proteome</keyword>
<feature type="domain" description="LytR/CpsA/Psr regulator C-terminal" evidence="2">
    <location>
        <begin position="112"/>
        <end position="203"/>
    </location>
</feature>
<dbReference type="Gene3D" id="3.30.70.2390">
    <property type="match status" value="1"/>
</dbReference>
<dbReference type="KEGG" id="sarm:DVA86_31330"/>
<organism evidence="3 4">
    <name type="scientific">Streptomyces armeniacus</name>
    <dbReference type="NCBI Taxonomy" id="83291"/>
    <lineage>
        <taxon>Bacteria</taxon>
        <taxon>Bacillati</taxon>
        <taxon>Actinomycetota</taxon>
        <taxon>Actinomycetes</taxon>
        <taxon>Kitasatosporales</taxon>
        <taxon>Streptomycetaceae</taxon>
        <taxon>Streptomyces</taxon>
    </lineage>
</organism>
<feature type="compositionally biased region" description="Basic and acidic residues" evidence="1">
    <location>
        <begin position="68"/>
        <end position="87"/>
    </location>
</feature>
<feature type="region of interest" description="Disordered" evidence="1">
    <location>
        <begin position="1"/>
        <end position="24"/>
    </location>
</feature>
<evidence type="ECO:0000313" key="3">
    <source>
        <dbReference type="EMBL" id="AXK36411.1"/>
    </source>
</evidence>
<dbReference type="Pfam" id="PF13399">
    <property type="entry name" value="LytR_C"/>
    <property type="match status" value="1"/>
</dbReference>
<dbReference type="InterPro" id="IPR027381">
    <property type="entry name" value="LytR/CpsA/Psr_C"/>
</dbReference>
<sequence length="230" mass="23647">MSMLTPPGMGGQYRIKGDRYPRMRRPRNRRRIVLATVSAAAATGLVGWGTLQLIDVFSGGGGSSAEAAGKHGEDGKECVAQDRKPDDGSASGKTGGKPAGGKSGADVPKPGTIKVNVLNATPRSGLAADTADELKKRGFKVGEVTNAPKSLDKKVKGTGLLMGATGADTAARFKVLGSHLAGADTRYDNRKGADVDLVIGNEFKKLTAEKDAARAMAALADPKPSTSPSC</sequence>
<name>A0A345XXP5_9ACTN</name>
<dbReference type="Proteomes" id="UP000254425">
    <property type="component" value="Chromosome"/>
</dbReference>
<feature type="compositionally biased region" description="Gly residues" evidence="1">
    <location>
        <begin position="93"/>
        <end position="103"/>
    </location>
</feature>
<dbReference type="RefSeq" id="WP_208883325.1">
    <property type="nucleotide sequence ID" value="NZ_CP031320.1"/>
</dbReference>
<evidence type="ECO:0000259" key="2">
    <source>
        <dbReference type="Pfam" id="PF13399"/>
    </source>
</evidence>
<reference evidence="3 4" key="1">
    <citation type="submission" date="2018-07" db="EMBL/GenBank/DDBJ databases">
        <title>Draft genome of the type strain Streptomyces armeniacus ATCC 15676.</title>
        <authorList>
            <person name="Labana P."/>
            <person name="Gosse J.T."/>
            <person name="Boddy C.N."/>
        </authorList>
    </citation>
    <scope>NUCLEOTIDE SEQUENCE [LARGE SCALE GENOMIC DNA]</scope>
    <source>
        <strain evidence="3 4">ATCC 15676</strain>
    </source>
</reference>
<evidence type="ECO:0000256" key="1">
    <source>
        <dbReference type="SAM" id="MobiDB-lite"/>
    </source>
</evidence>
<dbReference type="EMBL" id="CP031320">
    <property type="protein sequence ID" value="AXK36411.1"/>
    <property type="molecule type" value="Genomic_DNA"/>
</dbReference>
<protein>
    <submittedName>
        <fullName evidence="3">LytR family transcriptional regulator</fullName>
    </submittedName>
</protein>
<dbReference type="AlphaFoldDB" id="A0A345XXP5"/>
<accession>A0A345XXP5</accession>
<gene>
    <name evidence="3" type="ORF">DVA86_31330</name>
</gene>
<proteinExistence type="predicted"/>
<feature type="region of interest" description="Disordered" evidence="1">
    <location>
        <begin position="60"/>
        <end position="112"/>
    </location>
</feature>